<keyword evidence="1" id="KW-0472">Membrane</keyword>
<protein>
    <submittedName>
        <fullName evidence="2">Uncharacterized protein</fullName>
    </submittedName>
</protein>
<organism evidence="2 3">
    <name type="scientific">Glutamicibacter soli</name>
    <dbReference type="NCBI Taxonomy" id="453836"/>
    <lineage>
        <taxon>Bacteria</taxon>
        <taxon>Bacillati</taxon>
        <taxon>Actinomycetota</taxon>
        <taxon>Actinomycetes</taxon>
        <taxon>Micrococcales</taxon>
        <taxon>Micrococcaceae</taxon>
        <taxon>Glutamicibacter</taxon>
    </lineage>
</organism>
<comment type="caution">
    <text evidence="2">The sequence shown here is derived from an EMBL/GenBank/DDBJ whole genome shotgun (WGS) entry which is preliminary data.</text>
</comment>
<keyword evidence="1" id="KW-0812">Transmembrane</keyword>
<evidence type="ECO:0000313" key="3">
    <source>
        <dbReference type="Proteomes" id="UP000252167"/>
    </source>
</evidence>
<gene>
    <name evidence="2" type="ORF">C1H84_12660</name>
</gene>
<proteinExistence type="predicted"/>
<name>A0A365YBC5_9MICC</name>
<feature type="transmembrane region" description="Helical" evidence="1">
    <location>
        <begin position="20"/>
        <end position="40"/>
    </location>
</feature>
<sequence>METMIEKAERKPRYAKGADAVSWAVAIAAPLSAVALSLSFVGVGVLPLLLLGVAVGVLCGSAMYYFLRPNLAGVALSLVVFASIALLGLTESRWLGLWPTELVSAASGAIIGAHFRFLADRRYSRTGNVSRREGRV</sequence>
<evidence type="ECO:0000313" key="2">
    <source>
        <dbReference type="EMBL" id="RBL99985.1"/>
    </source>
</evidence>
<feature type="transmembrane region" description="Helical" evidence="1">
    <location>
        <begin position="102"/>
        <end position="119"/>
    </location>
</feature>
<dbReference type="EMBL" id="POAF01000006">
    <property type="protein sequence ID" value="RBL99985.1"/>
    <property type="molecule type" value="Genomic_DNA"/>
</dbReference>
<feature type="transmembrane region" description="Helical" evidence="1">
    <location>
        <begin position="71"/>
        <end position="90"/>
    </location>
</feature>
<dbReference type="Proteomes" id="UP000252167">
    <property type="component" value="Unassembled WGS sequence"/>
</dbReference>
<dbReference type="AlphaFoldDB" id="A0A365YBC5"/>
<evidence type="ECO:0000256" key="1">
    <source>
        <dbReference type="SAM" id="Phobius"/>
    </source>
</evidence>
<keyword evidence="3" id="KW-1185">Reference proteome</keyword>
<feature type="transmembrane region" description="Helical" evidence="1">
    <location>
        <begin position="46"/>
        <end position="66"/>
    </location>
</feature>
<keyword evidence="1" id="KW-1133">Transmembrane helix</keyword>
<accession>A0A365YBC5</accession>
<reference evidence="2 3" key="1">
    <citation type="submission" date="2018-01" db="EMBL/GenBank/DDBJ databases">
        <title>Glutamicibacter soli strain NHPC-3 Whole genome sequence and assembly.</title>
        <authorList>
            <person name="Choudhury P."/>
            <person name="Gupta D."/>
            <person name="Sengupta K."/>
            <person name="Jawed A."/>
            <person name="Sultana N."/>
            <person name="Saha P."/>
        </authorList>
    </citation>
    <scope>NUCLEOTIDE SEQUENCE [LARGE SCALE GENOMIC DNA]</scope>
    <source>
        <strain evidence="2 3">NHPC-3</strain>
    </source>
</reference>